<evidence type="ECO:0000256" key="1">
    <source>
        <dbReference type="SAM" id="Phobius"/>
    </source>
</evidence>
<keyword evidence="2" id="KW-0347">Helicase</keyword>
<keyword evidence="2" id="KW-0067">ATP-binding</keyword>
<proteinExistence type="predicted"/>
<evidence type="ECO:0000313" key="3">
    <source>
        <dbReference type="Proteomes" id="UP000033097"/>
    </source>
</evidence>
<dbReference type="EMBL" id="CP009512">
    <property type="protein sequence ID" value="AKB64632.1"/>
    <property type="molecule type" value="Genomic_DNA"/>
</dbReference>
<evidence type="ECO:0000313" key="2">
    <source>
        <dbReference type="EMBL" id="AKB64632.1"/>
    </source>
</evidence>
<dbReference type="Proteomes" id="UP000033097">
    <property type="component" value="Chromosome"/>
</dbReference>
<keyword evidence="2" id="KW-0547">Nucleotide-binding</keyword>
<dbReference type="HOGENOM" id="CLU_063180_0_0_2"/>
<reference evidence="2 3" key="1">
    <citation type="submission" date="2014-07" db="EMBL/GenBank/DDBJ databases">
        <title>Methanogenic archaea and the global carbon cycle.</title>
        <authorList>
            <person name="Henriksen J.R."/>
            <person name="Luke J."/>
            <person name="Reinhart S."/>
            <person name="Benedict M.N."/>
            <person name="Youngblut N.D."/>
            <person name="Metcalf M.E."/>
            <person name="Whitaker R.J."/>
            <person name="Metcalf W.W."/>
        </authorList>
    </citation>
    <scope>NUCLEOTIDE SEQUENCE [LARGE SCALE GENOMIC DNA]</scope>
    <source>
        <strain evidence="2 3">S-6</strain>
    </source>
</reference>
<keyword evidence="1" id="KW-0812">Transmembrane</keyword>
<dbReference type="PATRIC" id="fig|213585.10.peg.1813"/>
<dbReference type="GO" id="GO:0004386">
    <property type="term" value="F:helicase activity"/>
    <property type="evidence" value="ECO:0007669"/>
    <property type="project" value="UniProtKB-KW"/>
</dbReference>
<accession>A0A0E3RJA1</accession>
<feature type="transmembrane region" description="Helical" evidence="1">
    <location>
        <begin position="6"/>
        <end position="25"/>
    </location>
</feature>
<dbReference type="KEGG" id="mmj:MSMAS_1436"/>
<keyword evidence="2" id="KW-0378">Hydrolase</keyword>
<dbReference type="STRING" id="213585.MSMAS_1436"/>
<dbReference type="AlphaFoldDB" id="A0A0E3RJA1"/>
<name>A0A0E3RJA1_METMZ</name>
<keyword evidence="1" id="KW-0472">Membrane</keyword>
<protein>
    <submittedName>
        <fullName evidence="2">Protein export cytoplasm protein SecA ATPase RNA helicase</fullName>
    </submittedName>
</protein>
<gene>
    <name evidence="2" type="ORF">MSMAS_1436</name>
</gene>
<sequence length="322" mass="37488">MYRSYLCTELSITLSISLMYILYIIGIDMKKKEYDFDTEIKNYLAQKGYARRRQLIEDLMKAHKNERGYSLKSINRKLDNLINQGIIISLKHADFEKLGIEDTDKRASYLTLKNISKIKDHMDKVLERLASKEPTKQKMALKEIALYDQVYVLTPEQLDLVVKQFDKGIDKGTIDDDLANTLLLLLNIYILKKGIEPTNKTKTIDLLVKLLDKYPSPVSRQVNLRTHIIYLLGHYGHKAVIEMFIKDARTLQDFSPIENVYSTEYTANLIEEHREELYKLQEELAIEGKENASQFVSNIRSDVLIFLGLRKNPFAKKEDDSW</sequence>
<keyword evidence="1" id="KW-1133">Transmembrane helix</keyword>
<organism evidence="2 3">
    <name type="scientific">Methanosarcina mazei S-6</name>
    <dbReference type="NCBI Taxonomy" id="213585"/>
    <lineage>
        <taxon>Archaea</taxon>
        <taxon>Methanobacteriati</taxon>
        <taxon>Methanobacteriota</taxon>
        <taxon>Stenosarchaea group</taxon>
        <taxon>Methanomicrobia</taxon>
        <taxon>Methanosarcinales</taxon>
        <taxon>Methanosarcinaceae</taxon>
        <taxon>Methanosarcina</taxon>
    </lineage>
</organism>